<feature type="region of interest" description="Disordered" evidence="1">
    <location>
        <begin position="87"/>
        <end position="129"/>
    </location>
</feature>
<dbReference type="OrthoDB" id="4068551at2759"/>
<dbReference type="Proteomes" id="UP000191024">
    <property type="component" value="Chromosome G"/>
</dbReference>
<name>A0A1G4K778_9SACH</name>
<dbReference type="EMBL" id="LT598469">
    <property type="protein sequence ID" value="SCU99797.1"/>
    <property type="molecule type" value="Genomic_DNA"/>
</dbReference>
<organism evidence="2 3">
    <name type="scientific">Lachancea mirantina</name>
    <dbReference type="NCBI Taxonomy" id="1230905"/>
    <lineage>
        <taxon>Eukaryota</taxon>
        <taxon>Fungi</taxon>
        <taxon>Dikarya</taxon>
        <taxon>Ascomycota</taxon>
        <taxon>Saccharomycotina</taxon>
        <taxon>Saccharomycetes</taxon>
        <taxon>Saccharomycetales</taxon>
        <taxon>Saccharomycetaceae</taxon>
        <taxon>Lachancea</taxon>
    </lineage>
</organism>
<feature type="region of interest" description="Disordered" evidence="1">
    <location>
        <begin position="30"/>
        <end position="58"/>
    </location>
</feature>
<proteinExistence type="predicted"/>
<accession>A0A1G4K778</accession>
<feature type="compositionally biased region" description="Polar residues" evidence="1">
    <location>
        <begin position="95"/>
        <end position="104"/>
    </location>
</feature>
<evidence type="ECO:0000313" key="3">
    <source>
        <dbReference type="Proteomes" id="UP000191024"/>
    </source>
</evidence>
<keyword evidence="3" id="KW-1185">Reference proteome</keyword>
<protein>
    <submittedName>
        <fullName evidence="2">LAMI_0G00892g1_1</fullName>
    </submittedName>
</protein>
<feature type="compositionally biased region" description="Low complexity" evidence="1">
    <location>
        <begin position="119"/>
        <end position="129"/>
    </location>
</feature>
<evidence type="ECO:0000313" key="2">
    <source>
        <dbReference type="EMBL" id="SCU99797.1"/>
    </source>
</evidence>
<sequence>MRRTPSSDRKRHSMFLTSASLDLAAMYSSKNNRSADTLVAERKTEKPVPTRKSTVSRGKSMLRRSAVLLDDNMVREYNLAVRALDTGAPVRGPTRPQTRASQTPVIKEHEPPSCRGHKSSVSTSSSLSSSMSSLFSRDSSFSIHDLMYQDFLENQSSEKPQRGANVYVVDVQAIAQAQDVDIWSEPAALVDARTRLEF</sequence>
<evidence type="ECO:0000256" key="1">
    <source>
        <dbReference type="SAM" id="MobiDB-lite"/>
    </source>
</evidence>
<feature type="compositionally biased region" description="Basic and acidic residues" evidence="1">
    <location>
        <begin position="39"/>
        <end position="48"/>
    </location>
</feature>
<reference evidence="2 3" key="1">
    <citation type="submission" date="2016-03" db="EMBL/GenBank/DDBJ databases">
        <authorList>
            <person name="Devillers H."/>
        </authorList>
    </citation>
    <scope>NUCLEOTIDE SEQUENCE [LARGE SCALE GENOMIC DNA]</scope>
    <source>
        <strain evidence="2">CBS 11717</strain>
    </source>
</reference>
<dbReference type="AlphaFoldDB" id="A0A1G4K778"/>
<gene>
    <name evidence="2" type="ORF">LAMI_0G00892G</name>
</gene>